<dbReference type="FunFam" id="3.30.70.270:FF:000001">
    <property type="entry name" value="Diguanylate cyclase domain protein"/>
    <property type="match status" value="1"/>
</dbReference>
<proteinExistence type="predicted"/>
<comment type="caution">
    <text evidence="5">The sequence shown here is derived from an EMBL/GenBank/DDBJ whole genome shotgun (WGS) entry which is preliminary data.</text>
</comment>
<reference evidence="5 6" key="1">
    <citation type="submission" date="2019-06" db="EMBL/GenBank/DDBJ databases">
        <title>Quisquiliibacterium sp. nov., isolated from a maize field.</title>
        <authorList>
            <person name="Lin S.-Y."/>
            <person name="Tsai C.-F."/>
            <person name="Young C.-C."/>
        </authorList>
    </citation>
    <scope>NUCLEOTIDE SEQUENCE [LARGE SCALE GENOMIC DNA]</scope>
    <source>
        <strain evidence="5 6">CC-CFT501</strain>
    </source>
</reference>
<dbReference type="InterPro" id="IPR043128">
    <property type="entry name" value="Rev_trsase/Diguanyl_cyclase"/>
</dbReference>
<dbReference type="CDD" id="cd01949">
    <property type="entry name" value="GGDEF"/>
    <property type="match status" value="1"/>
</dbReference>
<feature type="transmembrane region" description="Helical" evidence="3">
    <location>
        <begin position="127"/>
        <end position="146"/>
    </location>
</feature>
<feature type="domain" description="GGDEF" evidence="4">
    <location>
        <begin position="258"/>
        <end position="390"/>
    </location>
</feature>
<accession>A0A5C8P5X5</accession>
<name>A0A5C8P5X5_9BURK</name>
<feature type="transmembrane region" description="Helical" evidence="3">
    <location>
        <begin position="196"/>
        <end position="217"/>
    </location>
</feature>
<dbReference type="OrthoDB" id="9813903at2"/>
<dbReference type="PANTHER" id="PTHR45138">
    <property type="entry name" value="REGULATORY COMPONENTS OF SENSORY TRANSDUCTION SYSTEM"/>
    <property type="match status" value="1"/>
</dbReference>
<dbReference type="InterPro" id="IPR000160">
    <property type="entry name" value="GGDEF_dom"/>
</dbReference>
<keyword evidence="3" id="KW-1133">Transmembrane helix</keyword>
<dbReference type="RefSeq" id="WP_147702775.1">
    <property type="nucleotide sequence ID" value="NZ_VDUY01000001.1"/>
</dbReference>
<evidence type="ECO:0000256" key="1">
    <source>
        <dbReference type="ARBA" id="ARBA00012528"/>
    </source>
</evidence>
<feature type="transmembrane region" description="Helical" evidence="3">
    <location>
        <begin position="67"/>
        <end position="88"/>
    </location>
</feature>
<dbReference type="NCBIfam" id="TIGR00254">
    <property type="entry name" value="GGDEF"/>
    <property type="match status" value="1"/>
</dbReference>
<dbReference type="PANTHER" id="PTHR45138:SF9">
    <property type="entry name" value="DIGUANYLATE CYCLASE DGCM-RELATED"/>
    <property type="match status" value="1"/>
</dbReference>
<dbReference type="InterPro" id="IPR029787">
    <property type="entry name" value="Nucleotide_cyclase"/>
</dbReference>
<keyword evidence="3" id="KW-0472">Membrane</keyword>
<dbReference type="EMBL" id="VDUY01000001">
    <property type="protein sequence ID" value="TXL68635.1"/>
    <property type="molecule type" value="Genomic_DNA"/>
</dbReference>
<evidence type="ECO:0000313" key="6">
    <source>
        <dbReference type="Proteomes" id="UP000321548"/>
    </source>
</evidence>
<feature type="transmembrane region" description="Helical" evidence="3">
    <location>
        <begin position="100"/>
        <end position="121"/>
    </location>
</feature>
<dbReference type="SMART" id="SM00267">
    <property type="entry name" value="GGDEF"/>
    <property type="match status" value="1"/>
</dbReference>
<feature type="transmembrane region" description="Helical" evidence="3">
    <location>
        <begin position="12"/>
        <end position="29"/>
    </location>
</feature>
<dbReference type="PROSITE" id="PS50887">
    <property type="entry name" value="GGDEF"/>
    <property type="match status" value="1"/>
</dbReference>
<dbReference type="AlphaFoldDB" id="A0A5C8P5X5"/>
<evidence type="ECO:0000259" key="4">
    <source>
        <dbReference type="PROSITE" id="PS50887"/>
    </source>
</evidence>
<evidence type="ECO:0000313" key="5">
    <source>
        <dbReference type="EMBL" id="TXL68635.1"/>
    </source>
</evidence>
<sequence length="392" mass="41439">MDFAVPLDLRSIFFVSGISSLLGAAFLFGMRPRDGALREAFGLFAVAVSMMAAGFVGLGAAGMPETVAGRVLSNVLVSGSSVLIWGACSRLADRPAKPMLMLVSLVVLAAALLPLSTQAGMQPLRHLLGSVWALGFLGLALRQLLAAPPRGDARAMRLATGTLVVFCLLLVIRIAALSVAGPTPPAELEHPGIAVGWFNLVFAMVPFAIAIAALAISNARLTAELARLAGTDDLTGLVSRRLLFERGEAMLARLPADGCLAVLMIDLDDFKRVNDAHGHAVGDEVLRHVARLLRESLREDSLIVRYGGDEFCALVPVASEAAAFVVGERLRIAMATSPYLQVDPPIMITASVGVSVHRHGSSLRERLVEADKRAYNAKAGGRNLVVGDRPML</sequence>
<keyword evidence="6" id="KW-1185">Reference proteome</keyword>
<dbReference type="GO" id="GO:0052621">
    <property type="term" value="F:diguanylate cyclase activity"/>
    <property type="evidence" value="ECO:0007669"/>
    <property type="project" value="UniProtKB-EC"/>
</dbReference>
<comment type="catalytic activity">
    <reaction evidence="2">
        <text>2 GTP = 3',3'-c-di-GMP + 2 diphosphate</text>
        <dbReference type="Rhea" id="RHEA:24898"/>
        <dbReference type="ChEBI" id="CHEBI:33019"/>
        <dbReference type="ChEBI" id="CHEBI:37565"/>
        <dbReference type="ChEBI" id="CHEBI:58805"/>
        <dbReference type="EC" id="2.7.7.65"/>
    </reaction>
</comment>
<dbReference type="SUPFAM" id="SSF55073">
    <property type="entry name" value="Nucleotide cyclase"/>
    <property type="match status" value="1"/>
</dbReference>
<dbReference type="Proteomes" id="UP000321548">
    <property type="component" value="Unassembled WGS sequence"/>
</dbReference>
<feature type="transmembrane region" description="Helical" evidence="3">
    <location>
        <begin position="41"/>
        <end position="61"/>
    </location>
</feature>
<evidence type="ECO:0000256" key="3">
    <source>
        <dbReference type="SAM" id="Phobius"/>
    </source>
</evidence>
<dbReference type="EC" id="2.7.7.65" evidence="1"/>
<dbReference type="Gene3D" id="3.30.70.270">
    <property type="match status" value="1"/>
</dbReference>
<evidence type="ECO:0000256" key="2">
    <source>
        <dbReference type="ARBA" id="ARBA00034247"/>
    </source>
</evidence>
<gene>
    <name evidence="5" type="ORF">FHP08_02845</name>
</gene>
<dbReference type="Pfam" id="PF00990">
    <property type="entry name" value="GGDEF"/>
    <property type="match status" value="1"/>
</dbReference>
<organism evidence="5 6">
    <name type="scientific">Zeimonas arvi</name>
    <dbReference type="NCBI Taxonomy" id="2498847"/>
    <lineage>
        <taxon>Bacteria</taxon>
        <taxon>Pseudomonadati</taxon>
        <taxon>Pseudomonadota</taxon>
        <taxon>Betaproteobacteria</taxon>
        <taxon>Burkholderiales</taxon>
        <taxon>Burkholderiaceae</taxon>
        <taxon>Zeimonas</taxon>
    </lineage>
</organism>
<keyword evidence="3" id="KW-0812">Transmembrane</keyword>
<dbReference type="InterPro" id="IPR050469">
    <property type="entry name" value="Diguanylate_Cyclase"/>
</dbReference>
<feature type="transmembrane region" description="Helical" evidence="3">
    <location>
        <begin position="158"/>
        <end position="176"/>
    </location>
</feature>
<protein>
    <recommendedName>
        <fullName evidence="1">diguanylate cyclase</fullName>
        <ecNumber evidence="1">2.7.7.65</ecNumber>
    </recommendedName>
</protein>